<evidence type="ECO:0000313" key="2">
    <source>
        <dbReference type="EMBL" id="KAK7394591.1"/>
    </source>
</evidence>
<name>A0AAN9SE18_PSOTE</name>
<dbReference type="AlphaFoldDB" id="A0AAN9SE18"/>
<dbReference type="Proteomes" id="UP001386955">
    <property type="component" value="Unassembled WGS sequence"/>
</dbReference>
<feature type="transmembrane region" description="Helical" evidence="1">
    <location>
        <begin position="100"/>
        <end position="117"/>
    </location>
</feature>
<dbReference type="EMBL" id="JAYMYS010000004">
    <property type="protein sequence ID" value="KAK7394591.1"/>
    <property type="molecule type" value="Genomic_DNA"/>
</dbReference>
<evidence type="ECO:0000313" key="3">
    <source>
        <dbReference type="Proteomes" id="UP001386955"/>
    </source>
</evidence>
<organism evidence="2 3">
    <name type="scientific">Psophocarpus tetragonolobus</name>
    <name type="common">Winged bean</name>
    <name type="synonym">Dolichos tetragonolobus</name>
    <dbReference type="NCBI Taxonomy" id="3891"/>
    <lineage>
        <taxon>Eukaryota</taxon>
        <taxon>Viridiplantae</taxon>
        <taxon>Streptophyta</taxon>
        <taxon>Embryophyta</taxon>
        <taxon>Tracheophyta</taxon>
        <taxon>Spermatophyta</taxon>
        <taxon>Magnoliopsida</taxon>
        <taxon>eudicotyledons</taxon>
        <taxon>Gunneridae</taxon>
        <taxon>Pentapetalae</taxon>
        <taxon>rosids</taxon>
        <taxon>fabids</taxon>
        <taxon>Fabales</taxon>
        <taxon>Fabaceae</taxon>
        <taxon>Papilionoideae</taxon>
        <taxon>50 kb inversion clade</taxon>
        <taxon>NPAAA clade</taxon>
        <taxon>indigoferoid/millettioid clade</taxon>
        <taxon>Phaseoleae</taxon>
        <taxon>Psophocarpus</taxon>
    </lineage>
</organism>
<gene>
    <name evidence="2" type="ORF">VNO78_15123</name>
</gene>
<evidence type="ECO:0008006" key="4">
    <source>
        <dbReference type="Google" id="ProtNLM"/>
    </source>
</evidence>
<accession>A0AAN9SE18</accession>
<keyword evidence="3" id="KW-1185">Reference proteome</keyword>
<comment type="caution">
    <text evidence="2">The sequence shown here is derived from an EMBL/GenBank/DDBJ whole genome shotgun (WGS) entry which is preliminary data.</text>
</comment>
<sequence length="148" mass="16764">MYFVNHPMEITGEHIVRFCGKGNLERNIALCPNHFGEVMELFVLRKISIPISCDGSLLYRMVLLVVATVVYTHQVMVVIVYPMEVMLVVVRIHPCILAEVWVVAAVIWVVVDLVLLLRSKHNKEAAVGFGIEAYSHYDGYHLELNSAK</sequence>
<proteinExistence type="predicted"/>
<reference evidence="2 3" key="1">
    <citation type="submission" date="2024-01" db="EMBL/GenBank/DDBJ databases">
        <title>The genomes of 5 underutilized Papilionoideae crops provide insights into root nodulation and disease resistanc.</title>
        <authorList>
            <person name="Jiang F."/>
        </authorList>
    </citation>
    <scope>NUCLEOTIDE SEQUENCE [LARGE SCALE GENOMIC DNA]</scope>
    <source>
        <strain evidence="2">DUOXIRENSHENG_FW03</strain>
        <tissue evidence="2">Leaves</tissue>
    </source>
</reference>
<evidence type="ECO:0000256" key="1">
    <source>
        <dbReference type="SAM" id="Phobius"/>
    </source>
</evidence>
<keyword evidence="1" id="KW-0472">Membrane</keyword>
<keyword evidence="1" id="KW-1133">Transmembrane helix</keyword>
<feature type="transmembrane region" description="Helical" evidence="1">
    <location>
        <begin position="57"/>
        <end position="80"/>
    </location>
</feature>
<keyword evidence="1" id="KW-0812">Transmembrane</keyword>
<protein>
    <recommendedName>
        <fullName evidence="4">Transmembrane protein</fullName>
    </recommendedName>
</protein>